<gene>
    <name evidence="1" type="ORF">TEA_026191</name>
</gene>
<dbReference type="Proteomes" id="UP000306102">
    <property type="component" value="Unassembled WGS sequence"/>
</dbReference>
<name>A0A4S4F1B0_CAMSN</name>
<keyword evidence="2" id="KW-1185">Reference proteome</keyword>
<comment type="caution">
    <text evidence="1">The sequence shown here is derived from an EMBL/GenBank/DDBJ whole genome shotgun (WGS) entry which is preliminary data.</text>
</comment>
<sequence>MVEIHLGLTDVVDRAKRSFFKTSVKGKKGRRTRGYPVRVNPLVSLNLISKMLKPDKWQATFDSDGKVFGFQKALKSIILGKCASTANKLLSLKDDMIQYEYGKRILLTLSKVQVALKELATFLVGKCKDEATTSGLSGALPPHTVGYGYRRIPKNHCLTDLDKGDNLQVSDFSGDHDCEVPEDWDLGDLNEFFDALCKVEVTPRKWG</sequence>
<dbReference type="EMBL" id="SDRB02000398">
    <property type="protein sequence ID" value="THG23233.1"/>
    <property type="molecule type" value="Genomic_DNA"/>
</dbReference>
<accession>A0A4S4F1B0</accession>
<evidence type="ECO:0000313" key="1">
    <source>
        <dbReference type="EMBL" id="THG23233.1"/>
    </source>
</evidence>
<reference evidence="1 2" key="1">
    <citation type="journal article" date="2018" name="Proc. Natl. Acad. Sci. U.S.A.">
        <title>Draft genome sequence of Camellia sinensis var. sinensis provides insights into the evolution of the tea genome and tea quality.</title>
        <authorList>
            <person name="Wei C."/>
            <person name="Yang H."/>
            <person name="Wang S."/>
            <person name="Zhao J."/>
            <person name="Liu C."/>
            <person name="Gao L."/>
            <person name="Xia E."/>
            <person name="Lu Y."/>
            <person name="Tai Y."/>
            <person name="She G."/>
            <person name="Sun J."/>
            <person name="Cao H."/>
            <person name="Tong W."/>
            <person name="Gao Q."/>
            <person name="Li Y."/>
            <person name="Deng W."/>
            <person name="Jiang X."/>
            <person name="Wang W."/>
            <person name="Chen Q."/>
            <person name="Zhang S."/>
            <person name="Li H."/>
            <person name="Wu J."/>
            <person name="Wang P."/>
            <person name="Li P."/>
            <person name="Shi C."/>
            <person name="Zheng F."/>
            <person name="Jian J."/>
            <person name="Huang B."/>
            <person name="Shan D."/>
            <person name="Shi M."/>
            <person name="Fang C."/>
            <person name="Yue Y."/>
            <person name="Li F."/>
            <person name="Li D."/>
            <person name="Wei S."/>
            <person name="Han B."/>
            <person name="Jiang C."/>
            <person name="Yin Y."/>
            <person name="Xia T."/>
            <person name="Zhang Z."/>
            <person name="Bennetzen J.L."/>
            <person name="Zhao S."/>
            <person name="Wan X."/>
        </authorList>
    </citation>
    <scope>NUCLEOTIDE SEQUENCE [LARGE SCALE GENOMIC DNA]</scope>
    <source>
        <strain evidence="2">cv. Shuchazao</strain>
        <tissue evidence="1">Leaf</tissue>
    </source>
</reference>
<protein>
    <submittedName>
        <fullName evidence="1">Uncharacterized protein</fullName>
    </submittedName>
</protein>
<proteinExistence type="predicted"/>
<organism evidence="1 2">
    <name type="scientific">Camellia sinensis var. sinensis</name>
    <name type="common">China tea</name>
    <dbReference type="NCBI Taxonomy" id="542762"/>
    <lineage>
        <taxon>Eukaryota</taxon>
        <taxon>Viridiplantae</taxon>
        <taxon>Streptophyta</taxon>
        <taxon>Embryophyta</taxon>
        <taxon>Tracheophyta</taxon>
        <taxon>Spermatophyta</taxon>
        <taxon>Magnoliopsida</taxon>
        <taxon>eudicotyledons</taxon>
        <taxon>Gunneridae</taxon>
        <taxon>Pentapetalae</taxon>
        <taxon>asterids</taxon>
        <taxon>Ericales</taxon>
        <taxon>Theaceae</taxon>
        <taxon>Camellia</taxon>
    </lineage>
</organism>
<dbReference type="STRING" id="542762.A0A4S4F1B0"/>
<evidence type="ECO:0000313" key="2">
    <source>
        <dbReference type="Proteomes" id="UP000306102"/>
    </source>
</evidence>
<dbReference type="AlphaFoldDB" id="A0A4S4F1B0"/>